<feature type="transmembrane region" description="Helical" evidence="1">
    <location>
        <begin position="363"/>
        <end position="382"/>
    </location>
</feature>
<gene>
    <name evidence="3" type="ORF">IAC52_00665</name>
</gene>
<dbReference type="Gene3D" id="2.30.39.10">
    <property type="entry name" value="Alpha-1-antitrypsin, domain 1"/>
    <property type="match status" value="1"/>
</dbReference>
<dbReference type="InterPro" id="IPR042178">
    <property type="entry name" value="Serpin_sf_1"/>
</dbReference>
<evidence type="ECO:0000256" key="2">
    <source>
        <dbReference type="SAM" id="SignalP"/>
    </source>
</evidence>
<organism evidence="3 4">
    <name type="scientific">Candidatus Alloenteromonas pullicola</name>
    <dbReference type="NCBI Taxonomy" id="2840784"/>
    <lineage>
        <taxon>Bacteria</taxon>
        <taxon>Bacillati</taxon>
        <taxon>Bacillota</taxon>
        <taxon>Bacillota incertae sedis</taxon>
        <taxon>Candidatus Alloenteromonas</taxon>
    </lineage>
</organism>
<feature type="signal peptide" evidence="2">
    <location>
        <begin position="1"/>
        <end position="25"/>
    </location>
</feature>
<feature type="chain" id="PRO_5038931892" evidence="2">
    <location>
        <begin position="26"/>
        <end position="383"/>
    </location>
</feature>
<keyword evidence="1" id="KW-0812">Transmembrane</keyword>
<name>A0A9D1LMW7_9FIRM</name>
<reference evidence="3" key="2">
    <citation type="journal article" date="2021" name="PeerJ">
        <title>Extensive microbial diversity within the chicken gut microbiome revealed by metagenomics and culture.</title>
        <authorList>
            <person name="Gilroy R."/>
            <person name="Ravi A."/>
            <person name="Getino M."/>
            <person name="Pursley I."/>
            <person name="Horton D.L."/>
            <person name="Alikhan N.F."/>
            <person name="Baker D."/>
            <person name="Gharbi K."/>
            <person name="Hall N."/>
            <person name="Watson M."/>
            <person name="Adriaenssens E.M."/>
            <person name="Foster-Nyarko E."/>
            <person name="Jarju S."/>
            <person name="Secka A."/>
            <person name="Antonio M."/>
            <person name="Oren A."/>
            <person name="Chaudhuri R.R."/>
            <person name="La Ragione R."/>
            <person name="Hildebrand F."/>
            <person name="Pallen M.J."/>
        </authorList>
    </citation>
    <scope>NUCLEOTIDE SEQUENCE</scope>
    <source>
        <strain evidence="3">ChiGjej1B1-22543</strain>
    </source>
</reference>
<dbReference type="Gene3D" id="3.30.497.10">
    <property type="entry name" value="Antithrombin, subunit I, domain 2"/>
    <property type="match status" value="1"/>
</dbReference>
<reference evidence="3" key="1">
    <citation type="submission" date="2020-10" db="EMBL/GenBank/DDBJ databases">
        <authorList>
            <person name="Gilroy R."/>
        </authorList>
    </citation>
    <scope>NUCLEOTIDE SEQUENCE</scope>
    <source>
        <strain evidence="3">ChiGjej1B1-22543</strain>
    </source>
</reference>
<dbReference type="EMBL" id="DVMV01000007">
    <property type="protein sequence ID" value="HIU44799.1"/>
    <property type="molecule type" value="Genomic_DNA"/>
</dbReference>
<dbReference type="InterPro" id="IPR042185">
    <property type="entry name" value="Serpin_sf_2"/>
</dbReference>
<dbReference type="InterPro" id="IPR036186">
    <property type="entry name" value="Serpin_sf"/>
</dbReference>
<dbReference type="PROSITE" id="PS51257">
    <property type="entry name" value="PROKAR_LIPOPROTEIN"/>
    <property type="match status" value="1"/>
</dbReference>
<proteinExistence type="predicted"/>
<keyword evidence="1" id="KW-0472">Membrane</keyword>
<protein>
    <submittedName>
        <fullName evidence="3">Uncharacterized protein</fullName>
    </submittedName>
</protein>
<keyword evidence="2" id="KW-0732">Signal</keyword>
<dbReference type="AlphaFoldDB" id="A0A9D1LMW7"/>
<evidence type="ECO:0000313" key="3">
    <source>
        <dbReference type="EMBL" id="HIU44799.1"/>
    </source>
</evidence>
<comment type="caution">
    <text evidence="3">The sequence shown here is derived from an EMBL/GenBank/DDBJ whole genome shotgun (WGS) entry which is preliminary data.</text>
</comment>
<sequence>MKRIICAVTMLALCGCAVPSGDVLAYRANMDKRTYVMLSEEAAKASIGYVEGAIEDDSVVSPIGFSLCLGAVAVNSACPEVALSRLGLSEEGYKPLLDCLNYQDGESALRSTAFAQLIHSDGSLHYVEGRRQQMMEEFGISSIESSVGSYENDALDLMEICLGKRIPLPSLDGVDFSTDLALVYSALRLKDSVREMNSEQLSFHSVDGETLSLEGYAGRRSGEIYLETDSYKALKLVLDNTSLCLFLPDEGEYASFDLGEAYVRLLNESELVEADVQVPYFSLETEADLTDQGKAVKEGAGAMGKLFVEPLESVTTKQRCRFEFDSRGVEGEQVTVDVSVPTSGPPTPAPEPREVVFHADRPFYFVSSFIGIPLFAGLYSGAK</sequence>
<accession>A0A9D1LMW7</accession>
<evidence type="ECO:0000313" key="4">
    <source>
        <dbReference type="Proteomes" id="UP000824070"/>
    </source>
</evidence>
<keyword evidence="1" id="KW-1133">Transmembrane helix</keyword>
<dbReference type="SUPFAM" id="SSF56574">
    <property type="entry name" value="Serpins"/>
    <property type="match status" value="1"/>
</dbReference>
<dbReference type="Proteomes" id="UP000824070">
    <property type="component" value="Unassembled WGS sequence"/>
</dbReference>
<evidence type="ECO:0000256" key="1">
    <source>
        <dbReference type="SAM" id="Phobius"/>
    </source>
</evidence>